<dbReference type="EMBL" id="JBHTBR010000007">
    <property type="protein sequence ID" value="MFC7292858.1"/>
    <property type="molecule type" value="Genomic_DNA"/>
</dbReference>
<evidence type="ECO:0000256" key="1">
    <source>
        <dbReference type="ARBA" id="ARBA00008853"/>
    </source>
</evidence>
<dbReference type="PANTHER" id="PTHR10907">
    <property type="entry name" value="REGUCALCIN"/>
    <property type="match status" value="1"/>
</dbReference>
<evidence type="ECO:0000313" key="3">
    <source>
        <dbReference type="EMBL" id="MFC7292858.1"/>
    </source>
</evidence>
<dbReference type="PANTHER" id="PTHR10907:SF47">
    <property type="entry name" value="REGUCALCIN"/>
    <property type="match status" value="1"/>
</dbReference>
<comment type="similarity">
    <text evidence="1">Belongs to the SMP-30/CGR1 family.</text>
</comment>
<dbReference type="Pfam" id="PF08450">
    <property type="entry name" value="SGL"/>
    <property type="match status" value="1"/>
</dbReference>
<sequence length="303" mass="33682">MLESENTNSPPSHASDVECVFKSHALVGEGPVWNNKRKVLHWVDVIGPHIHTFSPKESTLASYKLPHIVSAVLPTANGRLIAVTEKGIALLNENSGELDFISNPESALPNNRFNDAKTDTKGRIWAGSMNRKANEDTGSLYRFDTPFSASRMDTGFKVSNGLGWCPKNKTMYFTETVSATIFAYEFDKETGEISNRREFLKFDIQNGKPDGICVDCDGNIWVAFWDGWRVSGYTSKGELIRDIMVPVPRVTSCCFGGRDMKRLYITTASAGLNEEQMQQAPLSGSLFAINLDTEGQKTHEVRM</sequence>
<dbReference type="EC" id="3.1.1.99" evidence="3"/>
<keyword evidence="4" id="KW-1185">Reference proteome</keyword>
<dbReference type="GO" id="GO:0016787">
    <property type="term" value="F:hydrolase activity"/>
    <property type="evidence" value="ECO:0007669"/>
    <property type="project" value="UniProtKB-KW"/>
</dbReference>
<comment type="caution">
    <text evidence="3">The sequence shown here is derived from an EMBL/GenBank/DDBJ whole genome shotgun (WGS) entry which is preliminary data.</text>
</comment>
<dbReference type="Proteomes" id="UP001596492">
    <property type="component" value="Unassembled WGS sequence"/>
</dbReference>
<proteinExistence type="inferred from homology"/>
<dbReference type="SUPFAM" id="SSF63829">
    <property type="entry name" value="Calcium-dependent phosphotriesterase"/>
    <property type="match status" value="1"/>
</dbReference>
<accession>A0ABW2IPL9</accession>
<feature type="domain" description="SMP-30/Gluconolactonase/LRE-like region" evidence="2">
    <location>
        <begin position="27"/>
        <end position="268"/>
    </location>
</feature>
<name>A0ABW2IPL9_9PROT</name>
<keyword evidence="3" id="KW-0378">Hydrolase</keyword>
<dbReference type="InterPro" id="IPR013658">
    <property type="entry name" value="SGL"/>
</dbReference>
<dbReference type="RefSeq" id="WP_382168712.1">
    <property type="nucleotide sequence ID" value="NZ_JBHTBR010000007.1"/>
</dbReference>
<dbReference type="PRINTS" id="PR01790">
    <property type="entry name" value="SMP30FAMILY"/>
</dbReference>
<evidence type="ECO:0000259" key="2">
    <source>
        <dbReference type="Pfam" id="PF08450"/>
    </source>
</evidence>
<evidence type="ECO:0000313" key="4">
    <source>
        <dbReference type="Proteomes" id="UP001596492"/>
    </source>
</evidence>
<organism evidence="3 4">
    <name type="scientific">Hirschia litorea</name>
    <dbReference type="NCBI Taxonomy" id="1199156"/>
    <lineage>
        <taxon>Bacteria</taxon>
        <taxon>Pseudomonadati</taxon>
        <taxon>Pseudomonadota</taxon>
        <taxon>Alphaproteobacteria</taxon>
        <taxon>Hyphomonadales</taxon>
        <taxon>Hyphomonadaceae</taxon>
        <taxon>Hirschia</taxon>
    </lineage>
</organism>
<dbReference type="InterPro" id="IPR011042">
    <property type="entry name" value="6-blade_b-propeller_TolB-like"/>
</dbReference>
<reference evidence="4" key="1">
    <citation type="journal article" date="2019" name="Int. J. Syst. Evol. Microbiol.">
        <title>The Global Catalogue of Microorganisms (GCM) 10K type strain sequencing project: providing services to taxonomists for standard genome sequencing and annotation.</title>
        <authorList>
            <consortium name="The Broad Institute Genomics Platform"/>
            <consortium name="The Broad Institute Genome Sequencing Center for Infectious Disease"/>
            <person name="Wu L."/>
            <person name="Ma J."/>
        </authorList>
    </citation>
    <scope>NUCLEOTIDE SEQUENCE [LARGE SCALE GENOMIC DNA]</scope>
    <source>
        <strain evidence="4">CCUG 51308</strain>
    </source>
</reference>
<protein>
    <submittedName>
        <fullName evidence="3">SMP-30/gluconolactonase/LRE family protein</fullName>
        <ecNumber evidence="3">3.1.1.99</ecNumber>
    </submittedName>
</protein>
<gene>
    <name evidence="3" type="ORF">ACFQS8_14600</name>
</gene>
<dbReference type="Gene3D" id="2.120.10.30">
    <property type="entry name" value="TolB, C-terminal domain"/>
    <property type="match status" value="1"/>
</dbReference>
<dbReference type="InterPro" id="IPR005511">
    <property type="entry name" value="SMP-30"/>
</dbReference>